<dbReference type="OrthoDB" id="1046782at2759"/>
<keyword evidence="3" id="KW-1185">Reference proteome</keyword>
<accession>A0A8H3I988</accession>
<comment type="caution">
    <text evidence="2">The sequence shown here is derived from an EMBL/GenBank/DDBJ whole genome shotgun (WGS) entry which is preliminary data.</text>
</comment>
<sequence>MASPPLTVRNLTSTPINLKHYEIQDLKPALGGGGSFLKLTSLWSTPVNTKQPVTNLQDVSLLLEPSTLRKADIRRTNLPQETLCIFFEIEGEMYQTNIIHPTCHSQLLMPITNNPHFNHTTVYHPEYHHLAIFYRSNFPTWMKTLEDETPLSALSIPGTHNSPTYHRALPSVRCQVAPIREQLRQGVRFLDIRVQPDGPLDPSNDKLNLVHGVFPISLSGPKHFRTMLNEVLAFLEQNPSETVIMSVKREGPGNATDSQLSRILRDHYAGDVNRWFTAPRVPTLGEARGKIVLIRRFTLEERLKNEWGGAGWCINGDTWADNTPNSLCPSGDLCIQDFYEVSESENIGKKIQYSIDHLRRASDCVCPSPGSDAKLPFYINFLTASNFWNVGCWPDRIAAKLNPAIVDYLCTKHNVSDGLEEKPVGDGSTGIVVCDWVGQDGNWDIVRCVVGMNARFEAKGQPARQGHGHDEL</sequence>
<dbReference type="SMART" id="SM00148">
    <property type="entry name" value="PLCXc"/>
    <property type="match status" value="1"/>
</dbReference>
<dbReference type="Pfam" id="PF00388">
    <property type="entry name" value="PI-PLC-X"/>
    <property type="match status" value="1"/>
</dbReference>
<proteinExistence type="predicted"/>
<dbReference type="GO" id="GO:0008081">
    <property type="term" value="F:phosphoric diester hydrolase activity"/>
    <property type="evidence" value="ECO:0007669"/>
    <property type="project" value="InterPro"/>
</dbReference>
<protein>
    <recommendedName>
        <fullName evidence="1">Phosphatidylinositol-specific phospholipase C X domain-containing protein</fullName>
    </recommendedName>
</protein>
<gene>
    <name evidence="2" type="ORF">IMSHALPRED_008465</name>
</gene>
<dbReference type="EMBL" id="CAJPDT010000006">
    <property type="protein sequence ID" value="CAF9909773.1"/>
    <property type="molecule type" value="Genomic_DNA"/>
</dbReference>
<evidence type="ECO:0000259" key="1">
    <source>
        <dbReference type="SMART" id="SM00148"/>
    </source>
</evidence>
<dbReference type="PANTHER" id="PTHR13593:SF113">
    <property type="entry name" value="SI:DKEY-266F7.9"/>
    <property type="match status" value="1"/>
</dbReference>
<evidence type="ECO:0000313" key="2">
    <source>
        <dbReference type="EMBL" id="CAF9909773.1"/>
    </source>
</evidence>
<dbReference type="AlphaFoldDB" id="A0A8H3I988"/>
<dbReference type="InterPro" id="IPR051057">
    <property type="entry name" value="PI-PLC_domain"/>
</dbReference>
<dbReference type="SUPFAM" id="SSF51695">
    <property type="entry name" value="PLC-like phosphodiesterases"/>
    <property type="match status" value="1"/>
</dbReference>
<feature type="domain" description="Phosphatidylinositol-specific phospholipase C X" evidence="1">
    <location>
        <begin position="146"/>
        <end position="296"/>
    </location>
</feature>
<name>A0A8H3I988_9LECA</name>
<dbReference type="PROSITE" id="PS50007">
    <property type="entry name" value="PIPLC_X_DOMAIN"/>
    <property type="match status" value="1"/>
</dbReference>
<dbReference type="InterPro" id="IPR000909">
    <property type="entry name" value="PLipase_C_PInositol-sp_X_dom"/>
</dbReference>
<dbReference type="InterPro" id="IPR017946">
    <property type="entry name" value="PLC-like_Pdiesterase_TIM-brl"/>
</dbReference>
<dbReference type="GO" id="GO:0006629">
    <property type="term" value="P:lipid metabolic process"/>
    <property type="evidence" value="ECO:0007669"/>
    <property type="project" value="InterPro"/>
</dbReference>
<reference evidence="2" key="1">
    <citation type="submission" date="2021-03" db="EMBL/GenBank/DDBJ databases">
        <authorList>
            <person name="Tagirdzhanova G."/>
        </authorList>
    </citation>
    <scope>NUCLEOTIDE SEQUENCE</scope>
</reference>
<organism evidence="2 3">
    <name type="scientific">Imshaugia aleurites</name>
    <dbReference type="NCBI Taxonomy" id="172621"/>
    <lineage>
        <taxon>Eukaryota</taxon>
        <taxon>Fungi</taxon>
        <taxon>Dikarya</taxon>
        <taxon>Ascomycota</taxon>
        <taxon>Pezizomycotina</taxon>
        <taxon>Lecanoromycetes</taxon>
        <taxon>OSLEUM clade</taxon>
        <taxon>Lecanoromycetidae</taxon>
        <taxon>Lecanorales</taxon>
        <taxon>Lecanorineae</taxon>
        <taxon>Parmeliaceae</taxon>
        <taxon>Imshaugia</taxon>
    </lineage>
</organism>
<evidence type="ECO:0000313" key="3">
    <source>
        <dbReference type="Proteomes" id="UP000664534"/>
    </source>
</evidence>
<dbReference type="Proteomes" id="UP000664534">
    <property type="component" value="Unassembled WGS sequence"/>
</dbReference>
<dbReference type="PANTHER" id="PTHR13593">
    <property type="match status" value="1"/>
</dbReference>
<dbReference type="Gene3D" id="3.20.20.190">
    <property type="entry name" value="Phosphatidylinositol (PI) phosphodiesterase"/>
    <property type="match status" value="1"/>
</dbReference>
<dbReference type="CDD" id="cd08586">
    <property type="entry name" value="PI-PLCc_BcPLC_like"/>
    <property type="match status" value="1"/>
</dbReference>